<dbReference type="AlphaFoldDB" id="A0A2P8IG18"/>
<dbReference type="InterPro" id="IPR007410">
    <property type="entry name" value="LpqE-like"/>
</dbReference>
<dbReference type="InterPro" id="IPR036182">
    <property type="entry name" value="PCuAC_sf"/>
</dbReference>
<accession>A0A2P8IG18</accession>
<name>A0A2P8IG18_SACCR</name>
<dbReference type="OrthoDB" id="5148907at2"/>
<dbReference type="PROSITE" id="PS51257">
    <property type="entry name" value="PROKAR_LIPOPROTEIN"/>
    <property type="match status" value="1"/>
</dbReference>
<comment type="caution">
    <text evidence="2">The sequence shown here is derived from an EMBL/GenBank/DDBJ whole genome shotgun (WGS) entry which is preliminary data.</text>
</comment>
<feature type="compositionally biased region" description="Low complexity" evidence="1">
    <location>
        <begin position="170"/>
        <end position="193"/>
    </location>
</feature>
<dbReference type="Pfam" id="PF04314">
    <property type="entry name" value="PCuAC"/>
    <property type="match status" value="1"/>
</dbReference>
<dbReference type="RefSeq" id="WP_146173764.1">
    <property type="nucleotide sequence ID" value="NZ_PYAX01000002.1"/>
</dbReference>
<keyword evidence="3" id="KW-1185">Reference proteome</keyword>
<organism evidence="2 3">
    <name type="scientific">Saccharothrix carnea</name>
    <dbReference type="NCBI Taxonomy" id="1280637"/>
    <lineage>
        <taxon>Bacteria</taxon>
        <taxon>Bacillati</taxon>
        <taxon>Actinomycetota</taxon>
        <taxon>Actinomycetes</taxon>
        <taxon>Pseudonocardiales</taxon>
        <taxon>Pseudonocardiaceae</taxon>
        <taxon>Saccharothrix</taxon>
    </lineage>
</organism>
<evidence type="ECO:0000313" key="3">
    <source>
        <dbReference type="Proteomes" id="UP000241118"/>
    </source>
</evidence>
<evidence type="ECO:0000313" key="2">
    <source>
        <dbReference type="EMBL" id="PSL57411.1"/>
    </source>
</evidence>
<protein>
    <submittedName>
        <fullName evidence="2">Copper(I)-binding protein</fullName>
    </submittedName>
</protein>
<proteinExistence type="predicted"/>
<evidence type="ECO:0000256" key="1">
    <source>
        <dbReference type="SAM" id="MobiDB-lite"/>
    </source>
</evidence>
<dbReference type="EMBL" id="PYAX01000002">
    <property type="protein sequence ID" value="PSL57411.1"/>
    <property type="molecule type" value="Genomic_DNA"/>
</dbReference>
<dbReference type="Proteomes" id="UP000241118">
    <property type="component" value="Unassembled WGS sequence"/>
</dbReference>
<sequence length="267" mass="27389">MDGLRTPALLGAVLVVVVGCAQPREESGSGTTGTDGRVGEVVLHNAVVEAPADGSWWPGDDAVVRLTLLTGADRPDWLLGVRTDSAARVELMADRDCDGTSERVDHIRLPAGGAAAPEPGGVDTAHHLRIVDFTREVPAGTTVPLTFTFAEAGQTTLDVPVKTGGDGDVSPPATCTPGPSPTTGTTPATSSTRPATVLRGRVVDGVEPGCLVLSTDRGQFLLLGGDEEVLRAGAEVVVEGTVRPGQATTCQQGTPFAVDEARTAPTR</sequence>
<dbReference type="Gene3D" id="2.60.40.1890">
    <property type="entry name" value="PCu(A)C copper chaperone"/>
    <property type="match status" value="1"/>
</dbReference>
<reference evidence="2 3" key="1">
    <citation type="submission" date="2018-03" db="EMBL/GenBank/DDBJ databases">
        <title>Genomic Encyclopedia of Type Strains, Phase III (KMG-III): the genomes of soil and plant-associated and newly described type strains.</title>
        <authorList>
            <person name="Whitman W."/>
        </authorList>
    </citation>
    <scope>NUCLEOTIDE SEQUENCE [LARGE SCALE GENOMIC DNA]</scope>
    <source>
        <strain evidence="2 3">CGMCC 4.7097</strain>
    </source>
</reference>
<gene>
    <name evidence="2" type="ORF">B0I31_102389</name>
</gene>
<feature type="region of interest" description="Disordered" evidence="1">
    <location>
        <begin position="164"/>
        <end position="193"/>
    </location>
</feature>
<dbReference type="SUPFAM" id="SSF110087">
    <property type="entry name" value="DR1885-like metal-binding protein"/>
    <property type="match status" value="1"/>
</dbReference>